<dbReference type="GO" id="GO:0060320">
    <property type="term" value="P:rejection of self pollen"/>
    <property type="evidence" value="ECO:0007669"/>
    <property type="project" value="UniProtKB-KW"/>
</dbReference>
<proteinExistence type="inferred from homology"/>
<dbReference type="InterPro" id="IPR010264">
    <property type="entry name" value="Self-incomp_S1"/>
</dbReference>
<organism evidence="7 8">
    <name type="scientific">Phtheirospermum japonicum</name>
    <dbReference type="NCBI Taxonomy" id="374723"/>
    <lineage>
        <taxon>Eukaryota</taxon>
        <taxon>Viridiplantae</taxon>
        <taxon>Streptophyta</taxon>
        <taxon>Embryophyta</taxon>
        <taxon>Tracheophyta</taxon>
        <taxon>Spermatophyta</taxon>
        <taxon>Magnoliopsida</taxon>
        <taxon>eudicotyledons</taxon>
        <taxon>Gunneridae</taxon>
        <taxon>Pentapetalae</taxon>
        <taxon>asterids</taxon>
        <taxon>lamiids</taxon>
        <taxon>Lamiales</taxon>
        <taxon>Orobanchaceae</taxon>
        <taxon>Orobanchaceae incertae sedis</taxon>
        <taxon>Phtheirospermum</taxon>
    </lineage>
</organism>
<dbReference type="EMBL" id="BMAC01000731">
    <property type="protein sequence ID" value="GFQ02171.1"/>
    <property type="molecule type" value="Genomic_DNA"/>
</dbReference>
<comment type="similarity">
    <text evidence="2 6">Belongs to the plant self-incompatibility (S1) protein family.</text>
</comment>
<accession>A0A830CQI3</accession>
<reference evidence="7" key="1">
    <citation type="submission" date="2020-07" db="EMBL/GenBank/DDBJ databases">
        <title>Ethylene signaling mediates host invasion by parasitic plants.</title>
        <authorList>
            <person name="Yoshida S."/>
        </authorList>
    </citation>
    <scope>NUCLEOTIDE SEQUENCE</scope>
    <source>
        <strain evidence="7">Okayama</strain>
    </source>
</reference>
<protein>
    <recommendedName>
        <fullName evidence="6">S-protein homolog</fullName>
    </recommendedName>
</protein>
<comment type="caution">
    <text evidence="7">The sequence shown here is derived from an EMBL/GenBank/DDBJ whole genome shotgun (WGS) entry which is preliminary data.</text>
</comment>
<dbReference type="OrthoDB" id="1900999at2759"/>
<evidence type="ECO:0000256" key="2">
    <source>
        <dbReference type="ARBA" id="ARBA00005581"/>
    </source>
</evidence>
<sequence length="119" mass="13664">MLNPSSQQTNDETLIKVVIKNDIPAQTIKIHCYSYMKVDLGVHELSYGANFTFEFRTIIPPVTKYGCEFITSYGYGNYEVFSNYLEAYECHEYCLWSVQAGGPCLQTFDKGEVDCKSWK</sequence>
<evidence type="ECO:0000313" key="8">
    <source>
        <dbReference type="Proteomes" id="UP000653305"/>
    </source>
</evidence>
<dbReference type="Proteomes" id="UP000653305">
    <property type="component" value="Unassembled WGS sequence"/>
</dbReference>
<gene>
    <name evidence="7" type="ORF">PHJA_002361000</name>
</gene>
<keyword evidence="3 6" id="KW-0713">Self-incompatibility</keyword>
<dbReference type="PANTHER" id="PTHR31232">
    <property type="match status" value="1"/>
</dbReference>
<dbReference type="AlphaFoldDB" id="A0A830CQI3"/>
<evidence type="ECO:0000256" key="4">
    <source>
        <dbReference type="ARBA" id="ARBA00022525"/>
    </source>
</evidence>
<evidence type="ECO:0000256" key="3">
    <source>
        <dbReference type="ARBA" id="ARBA00022471"/>
    </source>
</evidence>
<keyword evidence="8" id="KW-1185">Reference proteome</keyword>
<dbReference type="Pfam" id="PF05938">
    <property type="entry name" value="Self-incomp_S1"/>
    <property type="match status" value="1"/>
</dbReference>
<evidence type="ECO:0000256" key="1">
    <source>
        <dbReference type="ARBA" id="ARBA00004613"/>
    </source>
</evidence>
<keyword evidence="5" id="KW-0732">Signal</keyword>
<dbReference type="GO" id="GO:0005576">
    <property type="term" value="C:extracellular region"/>
    <property type="evidence" value="ECO:0007669"/>
    <property type="project" value="UniProtKB-SubCell"/>
</dbReference>
<evidence type="ECO:0000256" key="5">
    <source>
        <dbReference type="ARBA" id="ARBA00022729"/>
    </source>
</evidence>
<evidence type="ECO:0000313" key="7">
    <source>
        <dbReference type="EMBL" id="GFQ02171.1"/>
    </source>
</evidence>
<evidence type="ECO:0000256" key="6">
    <source>
        <dbReference type="RuleBase" id="RU367044"/>
    </source>
</evidence>
<name>A0A830CQI3_9LAMI</name>
<dbReference type="PANTHER" id="PTHR31232:SF42">
    <property type="entry name" value="S-PROTEIN HOMOLOG"/>
    <property type="match status" value="1"/>
</dbReference>
<keyword evidence="4 6" id="KW-0964">Secreted</keyword>
<comment type="subcellular location">
    <subcellularLocation>
        <location evidence="1 6">Secreted</location>
    </subcellularLocation>
</comment>